<organism evidence="2 3">
    <name type="scientific">Bifidobacterium scardovii</name>
    <dbReference type="NCBI Taxonomy" id="158787"/>
    <lineage>
        <taxon>Bacteria</taxon>
        <taxon>Bacillati</taxon>
        <taxon>Actinomycetota</taxon>
        <taxon>Actinomycetes</taxon>
        <taxon>Bifidobacteriales</taxon>
        <taxon>Bifidobacteriaceae</taxon>
        <taxon>Bifidobacterium</taxon>
    </lineage>
</organism>
<proteinExistence type="predicted"/>
<accession>A0A087D3S9</accession>
<dbReference type="OrthoDB" id="3216131at2"/>
<dbReference type="AlphaFoldDB" id="A0A087D3S9"/>
<keyword evidence="1" id="KW-1133">Transmembrane helix</keyword>
<keyword evidence="3" id="KW-1185">Reference proteome</keyword>
<sequence length="93" mass="10772">MLLVILFRVVDMLIGAYITVLFARMILDWVTVLSPRWYPTGVVASLISVVYRLTEPPLRWLRRYIRPIPLGPISLDVSFLVLYFALLVLQILI</sequence>
<name>A0A087D3S9_9BIFI</name>
<dbReference type="Proteomes" id="UP000029033">
    <property type="component" value="Unassembled WGS sequence"/>
</dbReference>
<dbReference type="GeneID" id="85166345"/>
<feature type="transmembrane region" description="Helical" evidence="1">
    <location>
        <begin position="12"/>
        <end position="30"/>
    </location>
</feature>
<evidence type="ECO:0000256" key="1">
    <source>
        <dbReference type="SAM" id="Phobius"/>
    </source>
</evidence>
<dbReference type="EMBL" id="JGZO01000032">
    <property type="protein sequence ID" value="KFI90179.1"/>
    <property type="molecule type" value="Genomic_DNA"/>
</dbReference>
<dbReference type="Pfam" id="PF02325">
    <property type="entry name" value="CCB3_YggT"/>
    <property type="match status" value="1"/>
</dbReference>
<dbReference type="RefSeq" id="WP_033519954.1">
    <property type="nucleotide sequence ID" value="NZ_CAUPKV010000052.1"/>
</dbReference>
<feature type="transmembrane region" description="Helical" evidence="1">
    <location>
        <begin position="73"/>
        <end position="92"/>
    </location>
</feature>
<protein>
    <submittedName>
        <fullName evidence="2">Hemolysin-like protein</fullName>
    </submittedName>
</protein>
<evidence type="ECO:0000313" key="2">
    <source>
        <dbReference type="EMBL" id="KFI90179.1"/>
    </source>
</evidence>
<dbReference type="InterPro" id="IPR003425">
    <property type="entry name" value="CCB3/YggT"/>
</dbReference>
<dbReference type="eggNOG" id="COG0762">
    <property type="taxonomic scope" value="Bacteria"/>
</dbReference>
<dbReference type="STRING" id="158787.BSCA_2519"/>
<keyword evidence="1" id="KW-0472">Membrane</keyword>
<keyword evidence="1" id="KW-0812">Transmembrane</keyword>
<comment type="caution">
    <text evidence="2">The sequence shown here is derived from an EMBL/GenBank/DDBJ whole genome shotgun (WGS) entry which is preliminary data.</text>
</comment>
<gene>
    <name evidence="2" type="ORF">BSCA_2519</name>
</gene>
<reference evidence="2 3" key="1">
    <citation type="submission" date="2014-03" db="EMBL/GenBank/DDBJ databases">
        <title>Genomics of Bifidobacteria.</title>
        <authorList>
            <person name="Ventura M."/>
            <person name="Milani C."/>
            <person name="Lugli G.A."/>
        </authorList>
    </citation>
    <scope>NUCLEOTIDE SEQUENCE [LARGE SCALE GENOMIC DNA]</scope>
    <source>
        <strain evidence="2 3">LMG 21589</strain>
    </source>
</reference>
<feature type="transmembrane region" description="Helical" evidence="1">
    <location>
        <begin position="36"/>
        <end position="53"/>
    </location>
</feature>
<evidence type="ECO:0000313" key="3">
    <source>
        <dbReference type="Proteomes" id="UP000029033"/>
    </source>
</evidence>
<dbReference type="GO" id="GO:0016020">
    <property type="term" value="C:membrane"/>
    <property type="evidence" value="ECO:0007669"/>
    <property type="project" value="InterPro"/>
</dbReference>